<organism evidence="11 12">
    <name type="scientific">Acipenser ruthenus</name>
    <name type="common">Sterlet sturgeon</name>
    <dbReference type="NCBI Taxonomy" id="7906"/>
    <lineage>
        <taxon>Eukaryota</taxon>
        <taxon>Metazoa</taxon>
        <taxon>Chordata</taxon>
        <taxon>Craniata</taxon>
        <taxon>Vertebrata</taxon>
        <taxon>Euteleostomi</taxon>
        <taxon>Actinopterygii</taxon>
        <taxon>Chondrostei</taxon>
        <taxon>Acipenseriformes</taxon>
        <taxon>Acipenseridae</taxon>
        <taxon>Acipenser</taxon>
    </lineage>
</organism>
<dbReference type="AlphaFoldDB" id="A0A444UQC6"/>
<evidence type="ECO:0000313" key="11">
    <source>
        <dbReference type="EMBL" id="RXM37377.1"/>
    </source>
</evidence>
<dbReference type="GO" id="GO:0031410">
    <property type="term" value="C:cytoplasmic vesicle"/>
    <property type="evidence" value="ECO:0007669"/>
    <property type="project" value="UniProtKB-SubCell"/>
</dbReference>
<dbReference type="SUPFAM" id="SSF57903">
    <property type="entry name" value="FYVE/PHD zinc finger"/>
    <property type="match status" value="1"/>
</dbReference>
<dbReference type="PANTHER" id="PTHR21514">
    <property type="entry name" value="AP-4 COMPLEX ACCESSORY SUBUNIT TEPSIN"/>
    <property type="match status" value="1"/>
</dbReference>
<feature type="compositionally biased region" description="Polar residues" evidence="9">
    <location>
        <begin position="575"/>
        <end position="598"/>
    </location>
</feature>
<evidence type="ECO:0000313" key="12">
    <source>
        <dbReference type="Proteomes" id="UP000289886"/>
    </source>
</evidence>
<dbReference type="InterPro" id="IPR013809">
    <property type="entry name" value="ENTH"/>
</dbReference>
<evidence type="ECO:0000256" key="4">
    <source>
        <dbReference type="ARBA" id="ARBA00022771"/>
    </source>
</evidence>
<reference evidence="11 12" key="1">
    <citation type="submission" date="2019-01" db="EMBL/GenBank/DDBJ databases">
        <title>Draft Genome and Complete Hox-Cluster Characterization of the Sterlet Sturgeon (Acipenser ruthenus).</title>
        <authorList>
            <person name="Wei Q."/>
        </authorList>
    </citation>
    <scope>NUCLEOTIDE SEQUENCE [LARGE SCALE GENOMIC DNA]</scope>
    <source>
        <strain evidence="11">WHYD16114868_AA</strain>
        <tissue evidence="11">Blood</tissue>
    </source>
</reference>
<keyword evidence="3" id="KW-0479">Metal-binding</keyword>
<comment type="caution">
    <text evidence="11">The sequence shown here is derived from an EMBL/GenBank/DDBJ whole genome shotgun (WGS) entry which is preliminary data.</text>
</comment>
<dbReference type="Pfam" id="PF00628">
    <property type="entry name" value="PHD"/>
    <property type="match status" value="1"/>
</dbReference>
<dbReference type="GO" id="GO:0032588">
    <property type="term" value="C:trans-Golgi network membrane"/>
    <property type="evidence" value="ECO:0007669"/>
    <property type="project" value="TreeGrafter"/>
</dbReference>
<dbReference type="InterPro" id="IPR019787">
    <property type="entry name" value="Znf_PHD-finger"/>
</dbReference>
<dbReference type="InterPro" id="IPR035802">
    <property type="entry name" value="ENTH/VHS_tepsin"/>
</dbReference>
<feature type="region of interest" description="Disordered" evidence="9">
    <location>
        <begin position="524"/>
        <end position="547"/>
    </location>
</feature>
<sequence>MYFVKISRQGESVLNVGNYCTICSKCYEDNDYDTQMIQCAKCNHWVHAKCEGLSGESGEQSRAGDPMVTTLSMSASMPVKLEVLPVKEQGKISVICQSLLFLALFAVSLCLTRWLMNATVPTLMKATSDDDTACPGYLFEEIGKVSHESVGGCQCLLQYLLERLQSESCHVKLKVLKILLYLCNHGSHHFLSELRRNATFVQEVTVFSGSPDPVHGIALYQRVRAAAQELASVLFSDSVLPPPALSPCKASVPAGMGSGTGLNSGMQGFGYSPGRNVSTEGTLLDRIQKAAEVVVNAILPPMELPTSCLHDISYQPVMAPSAAVEASVQLSTTPLPSHSMKAQQRRPGLAGGGWEESDSGHSSQNSSLENGDLGRASVGGSSKSGTDSQSGASRESGDLSERVEAMQLGDCAQEMMLISTLSQGSKVFLSRDETQHFIKECAILNCEVVVQLLSKKLQDPAETVSMRCLCALACLMSSDLLSLDRIFAVAQKPLLQLSKGSAGPVANKATKLLRQFEALTAGGRLNSSTSSSSLPAMLPQLRDRSPDSRASGALLLLSHTSSQGSGASASNSGSKTDSQILQTESALHSSSVETDTCSDSCCPQRFEDTCLTDSRDSQDSENTNCSHKQQRDPSDANSDSSSGSVEPPLEPVAGNLCLFSGMELVTRGKLVTASSNGGTTTQPLNCTTKQNKKTAGAADSTDCITNSVTGSPQPDTEHKHLSAFTFLNV</sequence>
<evidence type="ECO:0000256" key="8">
    <source>
        <dbReference type="PROSITE-ProRule" id="PRU00243"/>
    </source>
</evidence>
<feature type="region of interest" description="Disordered" evidence="9">
    <location>
        <begin position="333"/>
        <end position="400"/>
    </location>
</feature>
<comment type="subcellular location">
    <subcellularLocation>
        <location evidence="1">Cytoplasmic vesicle</location>
    </subcellularLocation>
    <subcellularLocation>
        <location evidence="2">Golgi apparatus</location>
        <location evidence="2">trans-Golgi network</location>
    </subcellularLocation>
</comment>
<evidence type="ECO:0000256" key="9">
    <source>
        <dbReference type="SAM" id="MobiDB-lite"/>
    </source>
</evidence>
<keyword evidence="6" id="KW-0333">Golgi apparatus</keyword>
<evidence type="ECO:0000256" key="1">
    <source>
        <dbReference type="ARBA" id="ARBA00004541"/>
    </source>
</evidence>
<dbReference type="SMART" id="SM00249">
    <property type="entry name" value="PHD"/>
    <property type="match status" value="1"/>
</dbReference>
<dbReference type="InterPro" id="IPR058028">
    <property type="entry name" value="Tepsin_VHS/ENTH-like"/>
</dbReference>
<dbReference type="PANTHER" id="PTHR21514:SF0">
    <property type="entry name" value="AP-4 COMPLEX ACCESSORY SUBUNIT TEPSIN"/>
    <property type="match status" value="1"/>
</dbReference>
<feature type="compositionally biased region" description="Low complexity" evidence="9">
    <location>
        <begin position="635"/>
        <end position="644"/>
    </location>
</feature>
<dbReference type="InterPro" id="IPR011011">
    <property type="entry name" value="Znf_FYVE_PHD"/>
</dbReference>
<feature type="transmembrane region" description="Helical" evidence="8">
    <location>
        <begin position="94"/>
        <end position="116"/>
    </location>
</feature>
<feature type="compositionally biased region" description="Polar residues" evidence="9">
    <location>
        <begin position="360"/>
        <end position="369"/>
    </location>
</feature>
<dbReference type="CDD" id="cd03572">
    <property type="entry name" value="ENTH_like_Tepsin"/>
    <property type="match status" value="1"/>
</dbReference>
<dbReference type="InterPro" id="IPR013083">
    <property type="entry name" value="Znf_RING/FYVE/PHD"/>
</dbReference>
<dbReference type="Pfam" id="PF01417">
    <property type="entry name" value="ENTH"/>
    <property type="match status" value="1"/>
</dbReference>
<gene>
    <name evidence="11" type="ORF">EOD39_0051</name>
</gene>
<accession>A0A444UQC6</accession>
<keyword evidence="4" id="KW-0863">Zinc-finger</keyword>
<dbReference type="PROSITE" id="PS50942">
    <property type="entry name" value="ENTH"/>
    <property type="match status" value="1"/>
</dbReference>
<feature type="region of interest" description="Disordered" evidence="9">
    <location>
        <begin position="612"/>
        <end position="649"/>
    </location>
</feature>
<keyword evidence="7" id="KW-0968">Cytoplasmic vesicle</keyword>
<feature type="compositionally biased region" description="Low complexity" evidence="9">
    <location>
        <begin position="561"/>
        <end position="574"/>
    </location>
</feature>
<feature type="compositionally biased region" description="Polar residues" evidence="9">
    <location>
        <begin position="379"/>
        <end position="393"/>
    </location>
</feature>
<dbReference type="GO" id="GO:0008270">
    <property type="term" value="F:zinc ion binding"/>
    <property type="evidence" value="ECO:0007669"/>
    <property type="project" value="UniProtKB-KW"/>
</dbReference>
<evidence type="ECO:0000256" key="2">
    <source>
        <dbReference type="ARBA" id="ARBA00004601"/>
    </source>
</evidence>
<dbReference type="InterPro" id="IPR008942">
    <property type="entry name" value="ENTH_VHS"/>
</dbReference>
<dbReference type="Gene3D" id="1.25.40.90">
    <property type="match status" value="1"/>
</dbReference>
<dbReference type="Pfam" id="PF25827">
    <property type="entry name" value="TVHS-like"/>
    <property type="match status" value="1"/>
</dbReference>
<dbReference type="EMBL" id="SCEB01214069">
    <property type="protein sequence ID" value="RXM37377.1"/>
    <property type="molecule type" value="Genomic_DNA"/>
</dbReference>
<comment type="caution">
    <text evidence="8">Lacks conserved residue(s) required for the propagation of feature annotation.</text>
</comment>
<dbReference type="InterPro" id="IPR001965">
    <property type="entry name" value="Znf_PHD"/>
</dbReference>
<name>A0A444UQC6_ACIRT</name>
<dbReference type="InterPro" id="IPR039273">
    <property type="entry name" value="TEPSIN"/>
</dbReference>
<proteinExistence type="predicted"/>
<dbReference type="Gene3D" id="3.30.40.10">
    <property type="entry name" value="Zinc/RING finger domain, C3HC4 (zinc finger)"/>
    <property type="match status" value="1"/>
</dbReference>
<evidence type="ECO:0000256" key="6">
    <source>
        <dbReference type="ARBA" id="ARBA00023034"/>
    </source>
</evidence>
<evidence type="ECO:0000256" key="3">
    <source>
        <dbReference type="ARBA" id="ARBA00022723"/>
    </source>
</evidence>
<feature type="region of interest" description="Disordered" evidence="9">
    <location>
        <begin position="561"/>
        <end position="600"/>
    </location>
</feature>
<protein>
    <submittedName>
        <fullName evidence="11">AP-4 complex accessory subunit tepsin</fullName>
    </submittedName>
</protein>
<feature type="compositionally biased region" description="Polar residues" evidence="9">
    <location>
        <begin position="333"/>
        <end position="342"/>
    </location>
</feature>
<dbReference type="SUPFAM" id="SSF48464">
    <property type="entry name" value="ENTH/VHS domain"/>
    <property type="match status" value="1"/>
</dbReference>
<evidence type="ECO:0000259" key="10">
    <source>
        <dbReference type="PROSITE" id="PS50942"/>
    </source>
</evidence>
<evidence type="ECO:0000256" key="5">
    <source>
        <dbReference type="ARBA" id="ARBA00022833"/>
    </source>
</evidence>
<keyword evidence="12" id="KW-1185">Reference proteome</keyword>
<evidence type="ECO:0000256" key="7">
    <source>
        <dbReference type="ARBA" id="ARBA00023329"/>
    </source>
</evidence>
<keyword evidence="8" id="KW-0812">Transmembrane</keyword>
<keyword evidence="5" id="KW-0862">Zinc</keyword>
<keyword evidence="8" id="KW-1133">Transmembrane helix</keyword>
<dbReference type="Proteomes" id="UP000289886">
    <property type="component" value="Unassembled WGS sequence"/>
</dbReference>
<keyword evidence="8" id="KW-0472">Membrane</keyword>
<feature type="domain" description="ENTH" evidence="10">
    <location>
        <begin position="111"/>
        <end position="244"/>
    </location>
</feature>